<dbReference type="InterPro" id="IPR050681">
    <property type="entry name" value="CDF/SLC30A"/>
</dbReference>
<name>A0A6J4MA29_9BACT</name>
<keyword evidence="7" id="KW-0406">Ion transport</keyword>
<dbReference type="EMBL" id="CADCTW010000176">
    <property type="protein sequence ID" value="CAA9352342.1"/>
    <property type="molecule type" value="Genomic_DNA"/>
</dbReference>
<dbReference type="Gene3D" id="1.20.1510.10">
    <property type="entry name" value="Cation efflux protein transmembrane domain"/>
    <property type="match status" value="1"/>
</dbReference>
<dbReference type="InterPro" id="IPR002524">
    <property type="entry name" value="Cation_efflux"/>
</dbReference>
<feature type="transmembrane region" description="Helical" evidence="9">
    <location>
        <begin position="187"/>
        <end position="205"/>
    </location>
</feature>
<evidence type="ECO:0000259" key="10">
    <source>
        <dbReference type="Pfam" id="PF01545"/>
    </source>
</evidence>
<comment type="similarity">
    <text evidence="2">Belongs to the cation diffusion facilitator (CDF) transporter (TC 2.A.4) family. SLC30A subfamily.</text>
</comment>
<keyword evidence="4 9" id="KW-0812">Transmembrane</keyword>
<evidence type="ECO:0000313" key="12">
    <source>
        <dbReference type="EMBL" id="CAA9352342.1"/>
    </source>
</evidence>
<evidence type="ECO:0000256" key="2">
    <source>
        <dbReference type="ARBA" id="ARBA00008873"/>
    </source>
</evidence>
<feature type="transmembrane region" description="Helical" evidence="9">
    <location>
        <begin position="156"/>
        <end position="181"/>
    </location>
</feature>
<feature type="domain" description="Cation efflux protein transmembrane" evidence="10">
    <location>
        <begin position="24"/>
        <end position="213"/>
    </location>
</feature>
<accession>A0A6J4MA29</accession>
<dbReference type="InterPro" id="IPR058533">
    <property type="entry name" value="Cation_efflux_TM"/>
</dbReference>
<feature type="transmembrane region" description="Helical" evidence="9">
    <location>
        <begin position="22"/>
        <end position="43"/>
    </location>
</feature>
<evidence type="ECO:0000256" key="8">
    <source>
        <dbReference type="ARBA" id="ARBA00023136"/>
    </source>
</evidence>
<reference evidence="12" key="1">
    <citation type="submission" date="2020-02" db="EMBL/GenBank/DDBJ databases">
        <authorList>
            <person name="Meier V. D."/>
        </authorList>
    </citation>
    <scope>NUCLEOTIDE SEQUENCE</scope>
    <source>
        <strain evidence="12">AVDCRST_MAG68</strain>
    </source>
</reference>
<dbReference type="GO" id="GO:0005385">
    <property type="term" value="F:zinc ion transmembrane transporter activity"/>
    <property type="evidence" value="ECO:0007669"/>
    <property type="project" value="TreeGrafter"/>
</dbReference>
<dbReference type="GO" id="GO:0005886">
    <property type="term" value="C:plasma membrane"/>
    <property type="evidence" value="ECO:0007669"/>
    <property type="project" value="TreeGrafter"/>
</dbReference>
<evidence type="ECO:0000256" key="4">
    <source>
        <dbReference type="ARBA" id="ARBA00022692"/>
    </source>
</evidence>
<dbReference type="SUPFAM" id="SSF161111">
    <property type="entry name" value="Cation efflux protein transmembrane domain-like"/>
    <property type="match status" value="1"/>
</dbReference>
<dbReference type="InterPro" id="IPR027470">
    <property type="entry name" value="Cation_efflux_CTD"/>
</dbReference>
<keyword evidence="6 9" id="KW-1133">Transmembrane helix</keyword>
<feature type="transmembrane region" description="Helical" evidence="9">
    <location>
        <begin position="55"/>
        <end position="72"/>
    </location>
</feature>
<dbReference type="PANTHER" id="PTHR11562:SF17">
    <property type="entry name" value="RE54080P-RELATED"/>
    <property type="match status" value="1"/>
</dbReference>
<gene>
    <name evidence="12" type="ORF">AVDCRST_MAG68-3751</name>
</gene>
<keyword evidence="5" id="KW-0864">Zinc transport</keyword>
<keyword evidence="3" id="KW-0813">Transport</keyword>
<evidence type="ECO:0000256" key="6">
    <source>
        <dbReference type="ARBA" id="ARBA00022989"/>
    </source>
</evidence>
<dbReference type="Pfam" id="PF01545">
    <property type="entry name" value="Cation_efflux"/>
    <property type="match status" value="1"/>
</dbReference>
<protein>
    <submittedName>
        <fullName evidence="12">Cobalt-zinc-cadmium resistance protein CzcD</fullName>
    </submittedName>
</protein>
<evidence type="ECO:0000256" key="3">
    <source>
        <dbReference type="ARBA" id="ARBA00022448"/>
    </source>
</evidence>
<evidence type="ECO:0000256" key="7">
    <source>
        <dbReference type="ARBA" id="ARBA00023065"/>
    </source>
</evidence>
<evidence type="ECO:0000256" key="1">
    <source>
        <dbReference type="ARBA" id="ARBA00004141"/>
    </source>
</evidence>
<evidence type="ECO:0000256" key="5">
    <source>
        <dbReference type="ARBA" id="ARBA00022906"/>
    </source>
</evidence>
<proteinExistence type="inferred from homology"/>
<feature type="transmembrane region" description="Helical" evidence="9">
    <location>
        <begin position="92"/>
        <end position="112"/>
    </location>
</feature>
<dbReference type="SUPFAM" id="SSF160240">
    <property type="entry name" value="Cation efflux protein cytoplasmic domain-like"/>
    <property type="match status" value="1"/>
</dbReference>
<dbReference type="AlphaFoldDB" id="A0A6J4MA29"/>
<organism evidence="12">
    <name type="scientific">uncultured Gemmatimonadota bacterium</name>
    <dbReference type="NCBI Taxonomy" id="203437"/>
    <lineage>
        <taxon>Bacteria</taxon>
        <taxon>Pseudomonadati</taxon>
        <taxon>Gemmatimonadota</taxon>
        <taxon>environmental samples</taxon>
    </lineage>
</organism>
<dbReference type="PANTHER" id="PTHR11562">
    <property type="entry name" value="CATION EFFLUX PROTEIN/ ZINC TRANSPORTER"/>
    <property type="match status" value="1"/>
</dbReference>
<evidence type="ECO:0000259" key="11">
    <source>
        <dbReference type="Pfam" id="PF16916"/>
    </source>
</evidence>
<dbReference type="NCBIfam" id="TIGR01297">
    <property type="entry name" value="CDF"/>
    <property type="match status" value="1"/>
</dbReference>
<keyword evidence="8 9" id="KW-0472">Membrane</keyword>
<dbReference type="InterPro" id="IPR036837">
    <property type="entry name" value="Cation_efflux_CTD_sf"/>
</dbReference>
<dbReference type="InterPro" id="IPR027469">
    <property type="entry name" value="Cation_efflux_TMD_sf"/>
</dbReference>
<comment type="subcellular location">
    <subcellularLocation>
        <location evidence="1">Membrane</location>
        <topology evidence="1">Multi-pass membrane protein</topology>
    </subcellularLocation>
</comment>
<dbReference type="Pfam" id="PF16916">
    <property type="entry name" value="ZT_dimer"/>
    <property type="match status" value="1"/>
</dbReference>
<feature type="transmembrane region" description="Helical" evidence="9">
    <location>
        <begin position="124"/>
        <end position="144"/>
    </location>
</feature>
<evidence type="ECO:0000256" key="9">
    <source>
        <dbReference type="SAM" id="Phobius"/>
    </source>
</evidence>
<keyword evidence="5" id="KW-0862">Zinc</keyword>
<sequence>MGAGHHHGHGHAHGAHGNRRRLGVVLVLAAVYMVAEAVGGYLAGSLALLADAGHMLSDVGALALSLFAVWIAHRPATPQRTYGYHRTEILAALANGATLIAISLFIFVEAFQRLREPQPVQGALVMWIAAGGLAVNLVGMWVLHGGRGDNLNIRGAWLHMLTDALGSVGALAGGAAVWAFGWYWADPAVSVLIGALVIYASWGLLRESVAVLLEGTPSHIDLHEVRAAMVQVDGVEAVHDLHVWTITSGMEAMSGHVVVGDSRRDDILAELHRLLHDRFGLHHLTIQLEPRGFQESGCITAGC</sequence>
<feature type="domain" description="Cation efflux protein cytoplasmic" evidence="11">
    <location>
        <begin position="217"/>
        <end position="290"/>
    </location>
</feature>